<proteinExistence type="predicted"/>
<sequence>MSCVNAAILRTSKIVYREAYDIIVKTNRFVCVTLPRFTDFHYLVDGWRIPIVTTNDVCIRQFRGYVLSITIPTEFAPATFSIPSAAPQAKPFRFIVLFRDLHLFCGRLASRRVYLGSPEARIEMTVTVAPMLTEPHITPRYDHFEGFFSEKTQQDLLQPLRRIRGLEAVEVRGAVSRSIATVIEDSLTRGQWTDANEVLDDVTAAIGFGEACLSENNLLTASEVWFETLYSFRTINASVYDSLQGEDRQGFLHKLAEQYIVVRLNMLRYSVIRRKTVPKILDLERVGFELSRAMEDIDKGKWFRRFQWTPCGQQKARVLFQFATCFESSDTSLEDIILAIGQWLEPTPEDGGIVEEEPHIPMLRDILVNGVCRTELERLLALRG</sequence>
<organism evidence="1 2">
    <name type="scientific">Diatrype stigma</name>
    <dbReference type="NCBI Taxonomy" id="117547"/>
    <lineage>
        <taxon>Eukaryota</taxon>
        <taxon>Fungi</taxon>
        <taxon>Dikarya</taxon>
        <taxon>Ascomycota</taxon>
        <taxon>Pezizomycotina</taxon>
        <taxon>Sordariomycetes</taxon>
        <taxon>Xylariomycetidae</taxon>
        <taxon>Xylariales</taxon>
        <taxon>Diatrypaceae</taxon>
        <taxon>Diatrype</taxon>
    </lineage>
</organism>
<accession>A0AAN9YL43</accession>
<keyword evidence="2" id="KW-1185">Reference proteome</keyword>
<dbReference type="EMBL" id="JAKJXP020000076">
    <property type="protein sequence ID" value="KAK7749238.1"/>
    <property type="molecule type" value="Genomic_DNA"/>
</dbReference>
<protein>
    <submittedName>
        <fullName evidence="1">Uncharacterized protein</fullName>
    </submittedName>
</protein>
<evidence type="ECO:0000313" key="2">
    <source>
        <dbReference type="Proteomes" id="UP001320420"/>
    </source>
</evidence>
<comment type="caution">
    <text evidence="1">The sequence shown here is derived from an EMBL/GenBank/DDBJ whole genome shotgun (WGS) entry which is preliminary data.</text>
</comment>
<dbReference type="Proteomes" id="UP001320420">
    <property type="component" value="Unassembled WGS sequence"/>
</dbReference>
<reference evidence="1 2" key="1">
    <citation type="submission" date="2024-02" db="EMBL/GenBank/DDBJ databases">
        <title>De novo assembly and annotation of 12 fungi associated with fruit tree decline syndrome in Ontario, Canada.</title>
        <authorList>
            <person name="Sulman M."/>
            <person name="Ellouze W."/>
            <person name="Ilyukhin E."/>
        </authorList>
    </citation>
    <scope>NUCLEOTIDE SEQUENCE [LARGE SCALE GENOMIC DNA]</scope>
    <source>
        <strain evidence="1 2">M11/M66-122</strain>
    </source>
</reference>
<dbReference type="AlphaFoldDB" id="A0AAN9YL43"/>
<evidence type="ECO:0000313" key="1">
    <source>
        <dbReference type="EMBL" id="KAK7749238.1"/>
    </source>
</evidence>
<name>A0AAN9YL43_9PEZI</name>
<gene>
    <name evidence="1" type="ORF">SLS62_008317</name>
</gene>